<reference evidence="1 2" key="1">
    <citation type="submission" date="2019-02" db="EMBL/GenBank/DDBJ databases">
        <title>Genome sequencing of the rare red list fungi Phlebia centrifuga.</title>
        <authorList>
            <person name="Buettner E."/>
            <person name="Kellner H."/>
        </authorList>
    </citation>
    <scope>NUCLEOTIDE SEQUENCE [LARGE SCALE GENOMIC DNA]</scope>
    <source>
        <strain evidence="1 2">DSM 108282</strain>
    </source>
</reference>
<name>A0A4S4KQR0_9APHY</name>
<evidence type="ECO:0000313" key="1">
    <source>
        <dbReference type="EMBL" id="THH00949.1"/>
    </source>
</evidence>
<comment type="caution">
    <text evidence="1">The sequence shown here is derived from an EMBL/GenBank/DDBJ whole genome shotgun (WGS) entry which is preliminary data.</text>
</comment>
<dbReference type="EMBL" id="SGPJ01000036">
    <property type="protein sequence ID" value="THH00949.1"/>
    <property type="molecule type" value="Genomic_DNA"/>
</dbReference>
<proteinExistence type="predicted"/>
<sequence length="153" mass="17311">MDRMVKIWRMPQIDHAKVKIDSEHLAREDKPLFSTDLIHNARVLSIAWLTDDTLVSYSAPALMGNPATEDFWKEPGTVAIWTWLGFDRYLPRGMLAPMMRGNQNVSVAYNYAGLTSDLLSGLSEQQIIQVDICIYLTHVEPHATFLHAILQGS</sequence>
<gene>
    <name evidence="1" type="ORF">EW026_g1668</name>
</gene>
<dbReference type="AlphaFoldDB" id="A0A4S4KQR0"/>
<evidence type="ECO:0000313" key="2">
    <source>
        <dbReference type="Proteomes" id="UP000309038"/>
    </source>
</evidence>
<accession>A0A4S4KQR0</accession>
<protein>
    <submittedName>
        <fullName evidence="1">Uncharacterized protein</fullName>
    </submittedName>
</protein>
<organism evidence="1 2">
    <name type="scientific">Hermanssonia centrifuga</name>
    <dbReference type="NCBI Taxonomy" id="98765"/>
    <lineage>
        <taxon>Eukaryota</taxon>
        <taxon>Fungi</taxon>
        <taxon>Dikarya</taxon>
        <taxon>Basidiomycota</taxon>
        <taxon>Agaricomycotina</taxon>
        <taxon>Agaricomycetes</taxon>
        <taxon>Polyporales</taxon>
        <taxon>Meruliaceae</taxon>
        <taxon>Hermanssonia</taxon>
    </lineage>
</organism>
<keyword evidence="2" id="KW-1185">Reference proteome</keyword>
<dbReference type="Proteomes" id="UP000309038">
    <property type="component" value="Unassembled WGS sequence"/>
</dbReference>